<evidence type="ECO:0000256" key="1">
    <source>
        <dbReference type="SAM" id="Phobius"/>
    </source>
</evidence>
<dbReference type="AlphaFoldDB" id="A0A2S4UDP1"/>
<dbReference type="VEuPathDB" id="FungiDB:PSTT_13283"/>
<name>A0A2S4UDP1_9BASI</name>
<proteinExistence type="predicted"/>
<organism evidence="2 3">
    <name type="scientific">Puccinia striiformis</name>
    <dbReference type="NCBI Taxonomy" id="27350"/>
    <lineage>
        <taxon>Eukaryota</taxon>
        <taxon>Fungi</taxon>
        <taxon>Dikarya</taxon>
        <taxon>Basidiomycota</taxon>
        <taxon>Pucciniomycotina</taxon>
        <taxon>Pucciniomycetes</taxon>
        <taxon>Pucciniales</taxon>
        <taxon>Pucciniaceae</taxon>
        <taxon>Puccinia</taxon>
    </lineage>
</organism>
<reference evidence="2 3" key="1">
    <citation type="submission" date="2017-12" db="EMBL/GenBank/DDBJ databases">
        <title>Gene loss provides genomic basis for host adaptation in cereal stripe rust fungi.</title>
        <authorList>
            <person name="Xia C."/>
        </authorList>
    </citation>
    <scope>NUCLEOTIDE SEQUENCE [LARGE SCALE GENOMIC DNA]</scope>
    <source>
        <strain evidence="2 3">93TX-2</strain>
    </source>
</reference>
<dbReference type="Proteomes" id="UP000238274">
    <property type="component" value="Unassembled WGS sequence"/>
</dbReference>
<evidence type="ECO:0000313" key="2">
    <source>
        <dbReference type="EMBL" id="POV95435.1"/>
    </source>
</evidence>
<keyword evidence="3" id="KW-1185">Reference proteome</keyword>
<evidence type="ECO:0000313" key="3">
    <source>
        <dbReference type="Proteomes" id="UP000238274"/>
    </source>
</evidence>
<keyword evidence="1" id="KW-0472">Membrane</keyword>
<reference evidence="3" key="2">
    <citation type="journal article" date="2018" name="BMC Genomics">
        <title>Genomic insights into host adaptation between the wheat stripe rust pathogen (Puccinia striiformis f. sp. tritici) and the barley stripe rust pathogen (Puccinia striiformis f. sp. hordei).</title>
        <authorList>
            <person name="Xia C."/>
            <person name="Wang M."/>
            <person name="Yin C."/>
            <person name="Cornejo O.E."/>
            <person name="Hulbert S.H."/>
            <person name="Chen X."/>
        </authorList>
    </citation>
    <scope>NUCLEOTIDE SEQUENCE [LARGE SCALE GENOMIC DNA]</scope>
    <source>
        <strain evidence="3">93TX-2</strain>
    </source>
</reference>
<keyword evidence="1" id="KW-1133">Transmembrane helix</keyword>
<sequence>MSRETTFPTHMTRTFHVATTAGATSDAQILKKQLERKEDYKLVCTTEYKHEENGNKPLVKSMSDHDNSILLDGSCPGTANCRRDRNQYSIKCNGRHINRFGGGINQVPSNDDLTGEEDGLDSALVGLASDFHEIRSLDKKGLQLPCSVVKEKYHWDASKTLLAQPVIPANSETEAILQESPNLPRLSHILLFFLKEFIASHQHYLFAFLIICFILFYHLINAKQDTTHATTRLTDRRGDGDAITPFDWGVSVHFLRSVRAKRTTFIKFDRDNSTKDLFLALMNTTTRLTKQKGDNLPETRRSPGKCTRKKANETMIHKQQDLNRLEKTYTCQAIVFKPVPDAKDPDQLIHMTRPSAQYIPATIKQCVGTDFEKPGHIEKSFYRPLGPL</sequence>
<keyword evidence="1" id="KW-0812">Transmembrane</keyword>
<comment type="caution">
    <text evidence="2">The sequence shown here is derived from an EMBL/GenBank/DDBJ whole genome shotgun (WGS) entry which is preliminary data.</text>
</comment>
<feature type="transmembrane region" description="Helical" evidence="1">
    <location>
        <begin position="203"/>
        <end position="220"/>
    </location>
</feature>
<dbReference type="VEuPathDB" id="FungiDB:PSHT_15650"/>
<accession>A0A2S4UDP1</accession>
<protein>
    <submittedName>
        <fullName evidence="2">Uncharacterized protein</fullName>
    </submittedName>
</protein>
<dbReference type="EMBL" id="PKSM01000417">
    <property type="protein sequence ID" value="POV95435.1"/>
    <property type="molecule type" value="Genomic_DNA"/>
</dbReference>
<gene>
    <name evidence="2" type="ORF">PSHT_15650</name>
</gene>
<reference evidence="3" key="3">
    <citation type="journal article" date="2018" name="Mol. Plant Microbe Interact.">
        <title>Genome sequence resources for the wheat stripe rust pathogen (Puccinia striiformis f. sp. tritici) and the barley stripe rust pathogen (Puccinia striiformis f. sp. hordei).</title>
        <authorList>
            <person name="Xia C."/>
            <person name="Wang M."/>
            <person name="Yin C."/>
            <person name="Cornejo O.E."/>
            <person name="Hulbert S.H."/>
            <person name="Chen X."/>
        </authorList>
    </citation>
    <scope>NUCLEOTIDE SEQUENCE [LARGE SCALE GENOMIC DNA]</scope>
    <source>
        <strain evidence="3">93TX-2</strain>
    </source>
</reference>